<feature type="compositionally biased region" description="Basic and acidic residues" evidence="1">
    <location>
        <begin position="1"/>
        <end position="18"/>
    </location>
</feature>
<feature type="region of interest" description="Disordered" evidence="1">
    <location>
        <begin position="1"/>
        <end position="28"/>
    </location>
</feature>
<dbReference type="Pfam" id="PF04075">
    <property type="entry name" value="F420H2_quin_red"/>
    <property type="match status" value="1"/>
</dbReference>
<accession>A0ABP9HAT8</accession>
<comment type="caution">
    <text evidence="2">The sequence shown here is derived from an EMBL/GenBank/DDBJ whole genome shotgun (WGS) entry which is preliminary data.</text>
</comment>
<evidence type="ECO:0000313" key="2">
    <source>
        <dbReference type="EMBL" id="GAA4965889.1"/>
    </source>
</evidence>
<dbReference type="NCBIfam" id="TIGR00026">
    <property type="entry name" value="hi_GC_TIGR00026"/>
    <property type="match status" value="1"/>
</dbReference>
<name>A0ABP9HAT8_9ACTN</name>
<feature type="compositionally biased region" description="Low complexity" evidence="1">
    <location>
        <begin position="61"/>
        <end position="79"/>
    </location>
</feature>
<feature type="region of interest" description="Disordered" evidence="1">
    <location>
        <begin position="61"/>
        <end position="85"/>
    </location>
</feature>
<dbReference type="Proteomes" id="UP001500466">
    <property type="component" value="Unassembled WGS sequence"/>
</dbReference>
<organism evidence="2 3">
    <name type="scientific">Yinghuangia aomiensis</name>
    <dbReference type="NCBI Taxonomy" id="676205"/>
    <lineage>
        <taxon>Bacteria</taxon>
        <taxon>Bacillati</taxon>
        <taxon>Actinomycetota</taxon>
        <taxon>Actinomycetes</taxon>
        <taxon>Kitasatosporales</taxon>
        <taxon>Streptomycetaceae</taxon>
        <taxon>Yinghuangia</taxon>
    </lineage>
</organism>
<gene>
    <name evidence="2" type="ORF">GCM10023205_32920</name>
</gene>
<reference evidence="3" key="1">
    <citation type="journal article" date="2019" name="Int. J. Syst. Evol. Microbiol.">
        <title>The Global Catalogue of Microorganisms (GCM) 10K type strain sequencing project: providing services to taxonomists for standard genome sequencing and annotation.</title>
        <authorList>
            <consortium name="The Broad Institute Genomics Platform"/>
            <consortium name="The Broad Institute Genome Sequencing Center for Infectious Disease"/>
            <person name="Wu L."/>
            <person name="Ma J."/>
        </authorList>
    </citation>
    <scope>NUCLEOTIDE SEQUENCE [LARGE SCALE GENOMIC DNA]</scope>
    <source>
        <strain evidence="3">JCM 17986</strain>
    </source>
</reference>
<protein>
    <recommendedName>
        <fullName evidence="4">Deazaflavin-dependent oxidoreductase, nitroreductase family</fullName>
    </recommendedName>
</protein>
<dbReference type="InterPro" id="IPR004378">
    <property type="entry name" value="F420H2_quin_Rdtase"/>
</dbReference>
<dbReference type="EMBL" id="BAABHS010000010">
    <property type="protein sequence ID" value="GAA4965889.1"/>
    <property type="molecule type" value="Genomic_DNA"/>
</dbReference>
<sequence>MREQTATTKRDAMSERGEMTTGGRDGGLAAGEVAEAAGTGAADTGVAAVGGVVAGGAAGGDTTAGNGAASTAPATGSPTPRYLRPGRPTLVFNTVMAWLTRRGVSVRGSRVLAVRGRTSGEWRTTPVNPLTHGDELYLVAPRGVTQWVRNLRAAGGGELRLGKRAEAFTYVELPDDEKPDLLRAYLRNWKMEVGAFFDGVGPDASDEELRRIAPGYPVFRVVLADAS</sequence>
<keyword evidence="3" id="KW-1185">Reference proteome</keyword>
<proteinExistence type="predicted"/>
<evidence type="ECO:0008006" key="4">
    <source>
        <dbReference type="Google" id="ProtNLM"/>
    </source>
</evidence>
<dbReference type="InterPro" id="IPR012349">
    <property type="entry name" value="Split_barrel_FMN-bd"/>
</dbReference>
<evidence type="ECO:0000313" key="3">
    <source>
        <dbReference type="Proteomes" id="UP001500466"/>
    </source>
</evidence>
<dbReference type="Gene3D" id="2.30.110.10">
    <property type="entry name" value="Electron Transport, Fmn-binding Protein, Chain A"/>
    <property type="match status" value="1"/>
</dbReference>
<evidence type="ECO:0000256" key="1">
    <source>
        <dbReference type="SAM" id="MobiDB-lite"/>
    </source>
</evidence>